<organism evidence="1 2">
    <name type="scientific">Coccidioides immitis (strain RS)</name>
    <name type="common">Valley fever fungus</name>
    <dbReference type="NCBI Taxonomy" id="246410"/>
    <lineage>
        <taxon>Eukaryota</taxon>
        <taxon>Fungi</taxon>
        <taxon>Dikarya</taxon>
        <taxon>Ascomycota</taxon>
        <taxon>Pezizomycotina</taxon>
        <taxon>Eurotiomycetes</taxon>
        <taxon>Eurotiomycetidae</taxon>
        <taxon>Onygenales</taxon>
        <taxon>Onygenaceae</taxon>
        <taxon>Coccidioides</taxon>
    </lineage>
</organism>
<dbReference type="InParanoid" id="A0A0E1S034"/>
<dbReference type="EMBL" id="GG704911">
    <property type="protein sequence ID" value="EAS36553.1"/>
    <property type="molecule type" value="Genomic_DNA"/>
</dbReference>
<accession>A0A0E1S034</accession>
<dbReference type="RefSeq" id="XP_001248136.1">
    <property type="nucleotide sequence ID" value="XM_001248135.1"/>
</dbReference>
<dbReference type="Proteomes" id="UP000001261">
    <property type="component" value="Unassembled WGS sequence"/>
</dbReference>
<dbReference type="VEuPathDB" id="FungiDB:CIMG_01907"/>
<evidence type="ECO:0000313" key="1">
    <source>
        <dbReference type="EMBL" id="EAS36553.1"/>
    </source>
</evidence>
<protein>
    <submittedName>
        <fullName evidence="1">Uncharacterized protein</fullName>
    </submittedName>
</protein>
<reference evidence="2" key="1">
    <citation type="journal article" date="2009" name="Genome Res.">
        <title>Comparative genomic analyses of the human fungal pathogens Coccidioides and their relatives.</title>
        <authorList>
            <person name="Sharpton T.J."/>
            <person name="Stajich J.E."/>
            <person name="Rounsley S.D."/>
            <person name="Gardner M.J."/>
            <person name="Wortman J.R."/>
            <person name="Jordar V.S."/>
            <person name="Maiti R."/>
            <person name="Kodira C.D."/>
            <person name="Neafsey D.E."/>
            <person name="Zeng Q."/>
            <person name="Hung C.-Y."/>
            <person name="McMahan C."/>
            <person name="Muszewska A."/>
            <person name="Grynberg M."/>
            <person name="Mandel M.A."/>
            <person name="Kellner E.M."/>
            <person name="Barker B.M."/>
            <person name="Galgiani J.N."/>
            <person name="Orbach M.J."/>
            <person name="Kirkland T.N."/>
            <person name="Cole G.T."/>
            <person name="Henn M.R."/>
            <person name="Birren B.W."/>
            <person name="Taylor J.W."/>
        </authorList>
    </citation>
    <scope>NUCLEOTIDE SEQUENCE [LARGE SCALE GENOMIC DNA]</scope>
    <source>
        <strain evidence="2">RS</strain>
    </source>
</reference>
<sequence>MNSEHCGFTVVFFPRSSKGRQREHSPEMEYIQYSVDALTGKSNKMETAKVDRNVGAGLKPQAWLLFLEIHRQFLRFTMGGVTLTLPPLYTPGRESMSCVGGLWV</sequence>
<dbReference type="KEGG" id="cim:CIMG_01907"/>
<reference evidence="2" key="2">
    <citation type="journal article" date="2010" name="Genome Res.">
        <title>Population genomic sequencing of Coccidioides fungi reveals recent hybridization and transposon control.</title>
        <authorList>
            <person name="Neafsey D.E."/>
            <person name="Barker B.M."/>
            <person name="Sharpton T.J."/>
            <person name="Stajich J.E."/>
            <person name="Park D.J."/>
            <person name="Whiston E."/>
            <person name="Hung C.-Y."/>
            <person name="McMahan C."/>
            <person name="White J."/>
            <person name="Sykes S."/>
            <person name="Heiman D."/>
            <person name="Young S."/>
            <person name="Zeng Q."/>
            <person name="Abouelleil A."/>
            <person name="Aftuck L."/>
            <person name="Bessette D."/>
            <person name="Brown A."/>
            <person name="FitzGerald M."/>
            <person name="Lui A."/>
            <person name="Macdonald J.P."/>
            <person name="Priest M."/>
            <person name="Orbach M.J."/>
            <person name="Galgiani J.N."/>
            <person name="Kirkland T.N."/>
            <person name="Cole G.T."/>
            <person name="Birren B.W."/>
            <person name="Henn M.R."/>
            <person name="Taylor J.W."/>
            <person name="Rounsley S.D."/>
        </authorList>
    </citation>
    <scope>GENOME REANNOTATION</scope>
    <source>
        <strain evidence="2">RS</strain>
    </source>
</reference>
<gene>
    <name evidence="1" type="ORF">CIMG_01907</name>
</gene>
<dbReference type="GeneID" id="4566235"/>
<dbReference type="AlphaFoldDB" id="A0A0E1S034"/>
<evidence type="ECO:0000313" key="2">
    <source>
        <dbReference type="Proteomes" id="UP000001261"/>
    </source>
</evidence>
<name>A0A0E1S034_COCIM</name>
<keyword evidence="2" id="KW-1185">Reference proteome</keyword>
<proteinExistence type="predicted"/>